<dbReference type="Gene3D" id="3.40.50.1820">
    <property type="entry name" value="alpha/beta hydrolase"/>
    <property type="match status" value="1"/>
</dbReference>
<dbReference type="RefSeq" id="WP_184745162.1">
    <property type="nucleotide sequence ID" value="NZ_JACHGJ010000002.1"/>
</dbReference>
<dbReference type="InterPro" id="IPR000073">
    <property type="entry name" value="AB_hydrolase_1"/>
</dbReference>
<evidence type="ECO:0000259" key="1">
    <source>
        <dbReference type="Pfam" id="PF12697"/>
    </source>
</evidence>
<dbReference type="PRINTS" id="PR00111">
    <property type="entry name" value="ABHYDROLASE"/>
</dbReference>
<accession>A0A841RBB2</accession>
<name>A0A841RBB2_9SPIO</name>
<dbReference type="PANTHER" id="PTHR37017:SF11">
    <property type="entry name" value="ESTERASE_LIPASE_THIOESTERASE DOMAIN-CONTAINING PROTEIN"/>
    <property type="match status" value="1"/>
</dbReference>
<proteinExistence type="predicted"/>
<dbReference type="EMBL" id="JACHGJ010000002">
    <property type="protein sequence ID" value="MBB6479702.1"/>
    <property type="molecule type" value="Genomic_DNA"/>
</dbReference>
<keyword evidence="3" id="KW-1185">Reference proteome</keyword>
<gene>
    <name evidence="2" type="ORF">HNR50_001360</name>
</gene>
<comment type="caution">
    <text evidence="2">The sequence shown here is derived from an EMBL/GenBank/DDBJ whole genome shotgun (WGS) entry which is preliminary data.</text>
</comment>
<dbReference type="InterPro" id="IPR029058">
    <property type="entry name" value="AB_hydrolase_fold"/>
</dbReference>
<protein>
    <submittedName>
        <fullName evidence="2">Pimeloyl-ACP methyl ester carboxylesterase</fullName>
    </submittedName>
</protein>
<evidence type="ECO:0000313" key="3">
    <source>
        <dbReference type="Proteomes" id="UP000587760"/>
    </source>
</evidence>
<dbReference type="PANTHER" id="PTHR37017">
    <property type="entry name" value="AB HYDROLASE-1 DOMAIN-CONTAINING PROTEIN-RELATED"/>
    <property type="match status" value="1"/>
</dbReference>
<dbReference type="SUPFAM" id="SSF53474">
    <property type="entry name" value="alpha/beta-Hydrolases"/>
    <property type="match status" value="1"/>
</dbReference>
<sequence>MNAKWIFIHGGWGGSWQWTPVQERLNHLGIDSSAPDLPGMGSAKGRQIDLTDFIDHISSIIGQSEGSINLAGFSFGGMTATAVAERHRDRIGKLVYIDAFVPRSGQSFSHIAGEKITRQIKAYSHVMGEENMIPPFFETDSRYCSHPLKTLFTPVHYSDSSLDDLNPIYIECTSKDDEWTFTPLLRKVARSVRNRGWKTFTIPSDHMPMYTHTEELLKILL</sequence>
<reference evidence="2 3" key="1">
    <citation type="submission" date="2020-08" db="EMBL/GenBank/DDBJ databases">
        <title>Genomic Encyclopedia of Type Strains, Phase IV (KMG-IV): sequencing the most valuable type-strain genomes for metagenomic binning, comparative biology and taxonomic classification.</title>
        <authorList>
            <person name="Goeker M."/>
        </authorList>
    </citation>
    <scope>NUCLEOTIDE SEQUENCE [LARGE SCALE GENOMIC DNA]</scope>
    <source>
        <strain evidence="2 3">DSM 2461</strain>
    </source>
</reference>
<dbReference type="Pfam" id="PF12697">
    <property type="entry name" value="Abhydrolase_6"/>
    <property type="match status" value="1"/>
</dbReference>
<evidence type="ECO:0000313" key="2">
    <source>
        <dbReference type="EMBL" id="MBB6479702.1"/>
    </source>
</evidence>
<dbReference type="InterPro" id="IPR052897">
    <property type="entry name" value="Sec-Metab_Biosynth_Hydrolase"/>
</dbReference>
<organism evidence="2 3">
    <name type="scientific">Spirochaeta isovalerica</name>
    <dbReference type="NCBI Taxonomy" id="150"/>
    <lineage>
        <taxon>Bacteria</taxon>
        <taxon>Pseudomonadati</taxon>
        <taxon>Spirochaetota</taxon>
        <taxon>Spirochaetia</taxon>
        <taxon>Spirochaetales</taxon>
        <taxon>Spirochaetaceae</taxon>
        <taxon>Spirochaeta</taxon>
    </lineage>
</organism>
<dbReference type="Proteomes" id="UP000587760">
    <property type="component" value="Unassembled WGS sequence"/>
</dbReference>
<dbReference type="AlphaFoldDB" id="A0A841RBB2"/>
<feature type="domain" description="AB hydrolase-1" evidence="1">
    <location>
        <begin position="6"/>
        <end position="216"/>
    </location>
</feature>